<evidence type="ECO:0000313" key="1">
    <source>
        <dbReference type="EMBL" id="WAW15460.1"/>
    </source>
</evidence>
<name>A0ABY7JQ33_9FIRM</name>
<proteinExistence type="predicted"/>
<protein>
    <submittedName>
        <fullName evidence="1">DUF2577 family protein</fullName>
    </submittedName>
</protein>
<accession>A0ABY7JQ33</accession>
<sequence>MANLLQLIKKASAETFYSMAPCDNIIGTVVSVKPLRIKITEKITLEKVNLLKLKSDYILNSTVVLSRCQGGDKYVILGELIE</sequence>
<evidence type="ECO:0000313" key="2">
    <source>
        <dbReference type="Proteomes" id="UP001164187"/>
    </source>
</evidence>
<reference evidence="1" key="1">
    <citation type="submission" date="2022-12" db="EMBL/GenBank/DDBJ databases">
        <title>Peptostreptococcus.</title>
        <authorList>
            <person name="Lee S.H."/>
        </authorList>
    </citation>
    <scope>NUCLEOTIDE SEQUENCE</scope>
    <source>
        <strain evidence="1">CBA3647</strain>
    </source>
</reference>
<keyword evidence="2" id="KW-1185">Reference proteome</keyword>
<dbReference type="Proteomes" id="UP001164187">
    <property type="component" value="Chromosome"/>
</dbReference>
<dbReference type="Pfam" id="PF10844">
    <property type="entry name" value="DUF2577"/>
    <property type="match status" value="1"/>
</dbReference>
<gene>
    <name evidence="1" type="ORF">O0R46_03170</name>
</gene>
<organism evidence="1 2">
    <name type="scientific">Peptostreptococcus equinus</name>
    <dbReference type="NCBI Taxonomy" id="3003601"/>
    <lineage>
        <taxon>Bacteria</taxon>
        <taxon>Bacillati</taxon>
        <taxon>Bacillota</taxon>
        <taxon>Clostridia</taxon>
        <taxon>Peptostreptococcales</taxon>
        <taxon>Peptostreptococcaceae</taxon>
        <taxon>Peptostreptococcus</taxon>
    </lineage>
</organism>
<dbReference type="RefSeq" id="WP_269312133.1">
    <property type="nucleotide sequence ID" value="NZ_CP114052.1"/>
</dbReference>
<dbReference type="EMBL" id="CP114052">
    <property type="protein sequence ID" value="WAW15460.1"/>
    <property type="molecule type" value="Genomic_DNA"/>
</dbReference>
<dbReference type="InterPro" id="IPR022555">
    <property type="entry name" value="DUF2577"/>
</dbReference>